<evidence type="ECO:0000313" key="1">
    <source>
        <dbReference type="EMBL" id="NAS13580.1"/>
    </source>
</evidence>
<evidence type="ECO:0008006" key="3">
    <source>
        <dbReference type="Google" id="ProtNLM"/>
    </source>
</evidence>
<dbReference type="Proteomes" id="UP000475249">
    <property type="component" value="Unassembled WGS sequence"/>
</dbReference>
<dbReference type="RefSeq" id="WP_161436611.1">
    <property type="nucleotide sequence ID" value="NZ_WXYO01000007.1"/>
</dbReference>
<name>A0A6L9EFL9_9FLAO</name>
<dbReference type="EMBL" id="WXYO01000007">
    <property type="protein sequence ID" value="NAS13580.1"/>
    <property type="molecule type" value="Genomic_DNA"/>
</dbReference>
<comment type="caution">
    <text evidence="1">The sequence shown here is derived from an EMBL/GenBank/DDBJ whole genome shotgun (WGS) entry which is preliminary data.</text>
</comment>
<evidence type="ECO:0000313" key="2">
    <source>
        <dbReference type="Proteomes" id="UP000475249"/>
    </source>
</evidence>
<proteinExistence type="predicted"/>
<organism evidence="1 2">
    <name type="scientific">Poritiphilus flavus</name>
    <dbReference type="NCBI Taxonomy" id="2697053"/>
    <lineage>
        <taxon>Bacteria</taxon>
        <taxon>Pseudomonadati</taxon>
        <taxon>Bacteroidota</taxon>
        <taxon>Flavobacteriia</taxon>
        <taxon>Flavobacteriales</taxon>
        <taxon>Flavobacteriaceae</taxon>
        <taxon>Poritiphilus</taxon>
    </lineage>
</organism>
<dbReference type="SUPFAM" id="SSF159894">
    <property type="entry name" value="YgaC/TfoX-N like"/>
    <property type="match status" value="1"/>
</dbReference>
<sequence length="107" mass="12625">MWEENLKRYDDLVDQCPRFERKGKSMPYTSANGYMFSLLNKNGELGIRFSKEVQKKYMEAWDSTLFKSYGSIMHGYVLIPESMFDEPEKIINLLNEGYDYVMGLEPK</sequence>
<accession>A0A6L9EFL9</accession>
<keyword evidence="2" id="KW-1185">Reference proteome</keyword>
<gene>
    <name evidence="1" type="ORF">GTQ38_16325</name>
</gene>
<reference evidence="1 2" key="1">
    <citation type="submission" date="2020-01" db="EMBL/GenBank/DDBJ databases">
        <title>Bacteria diversity of Porities sp.</title>
        <authorList>
            <person name="Wang G."/>
        </authorList>
    </citation>
    <scope>NUCLEOTIDE SEQUENCE [LARGE SCALE GENOMIC DNA]</scope>
    <source>
        <strain evidence="1 2">R33</strain>
    </source>
</reference>
<protein>
    <recommendedName>
        <fullName evidence="3">TfoX N-terminal domain-containing protein</fullName>
    </recommendedName>
</protein>
<dbReference type="AlphaFoldDB" id="A0A6L9EFL9"/>